<gene>
    <name evidence="1" type="ORF">F4820DRAFT_471321</name>
</gene>
<organism evidence="1 2">
    <name type="scientific">Hypoxylon rubiginosum</name>
    <dbReference type="NCBI Taxonomy" id="110542"/>
    <lineage>
        <taxon>Eukaryota</taxon>
        <taxon>Fungi</taxon>
        <taxon>Dikarya</taxon>
        <taxon>Ascomycota</taxon>
        <taxon>Pezizomycotina</taxon>
        <taxon>Sordariomycetes</taxon>
        <taxon>Xylariomycetidae</taxon>
        <taxon>Xylariales</taxon>
        <taxon>Hypoxylaceae</taxon>
        <taxon>Hypoxylon</taxon>
    </lineage>
</organism>
<accession>A0ACB9ZDW8</accession>
<name>A0ACB9ZDW8_9PEZI</name>
<evidence type="ECO:0000313" key="1">
    <source>
        <dbReference type="EMBL" id="KAI4869742.1"/>
    </source>
</evidence>
<keyword evidence="2" id="KW-1185">Reference proteome</keyword>
<dbReference type="EMBL" id="MU393428">
    <property type="protein sequence ID" value="KAI4869742.1"/>
    <property type="molecule type" value="Genomic_DNA"/>
</dbReference>
<evidence type="ECO:0000313" key="2">
    <source>
        <dbReference type="Proteomes" id="UP001497700"/>
    </source>
</evidence>
<reference evidence="1 2" key="1">
    <citation type="journal article" date="2022" name="New Phytol.">
        <title>Ecological generalism drives hyperdiversity of secondary metabolite gene clusters in xylarialean endophytes.</title>
        <authorList>
            <person name="Franco M.E.E."/>
            <person name="Wisecaver J.H."/>
            <person name="Arnold A.E."/>
            <person name="Ju Y.M."/>
            <person name="Slot J.C."/>
            <person name="Ahrendt S."/>
            <person name="Moore L.P."/>
            <person name="Eastman K.E."/>
            <person name="Scott K."/>
            <person name="Konkel Z."/>
            <person name="Mondo S.J."/>
            <person name="Kuo A."/>
            <person name="Hayes R.D."/>
            <person name="Haridas S."/>
            <person name="Andreopoulos B."/>
            <person name="Riley R."/>
            <person name="LaButti K."/>
            <person name="Pangilinan J."/>
            <person name="Lipzen A."/>
            <person name="Amirebrahimi M."/>
            <person name="Yan J."/>
            <person name="Adam C."/>
            <person name="Keymanesh K."/>
            <person name="Ng V."/>
            <person name="Louie K."/>
            <person name="Northen T."/>
            <person name="Drula E."/>
            <person name="Henrissat B."/>
            <person name="Hsieh H.M."/>
            <person name="Youens-Clark K."/>
            <person name="Lutzoni F."/>
            <person name="Miadlikowska J."/>
            <person name="Eastwood D.C."/>
            <person name="Hamelin R.C."/>
            <person name="Grigoriev I.V."/>
            <person name="U'Ren J.M."/>
        </authorList>
    </citation>
    <scope>NUCLEOTIDE SEQUENCE [LARGE SCALE GENOMIC DNA]</scope>
    <source>
        <strain evidence="1 2">CBS 119005</strain>
    </source>
</reference>
<comment type="caution">
    <text evidence="1">The sequence shown here is derived from an EMBL/GenBank/DDBJ whole genome shotgun (WGS) entry which is preliminary data.</text>
</comment>
<proteinExistence type="predicted"/>
<dbReference type="Proteomes" id="UP001497700">
    <property type="component" value="Unassembled WGS sequence"/>
</dbReference>
<protein>
    <submittedName>
        <fullName evidence="1">Uncharacterized protein</fullName>
    </submittedName>
</protein>
<sequence length="760" mass="85318">MSENDMSESEAQAEQQRPWHSGIDLPFDGGEGHESPERHRIWRRDVDVLIVTVRMLISIGFVPEDGYLNSPLIHCAYHNFGFKKLTHYAAKGMLVSKLFPDEKDPSKLGEKLGIEQLFDHPEVKATLFGTPIFALKDTIEFVIPKEGAAKAEEINMIDFDPDSNHVHWDGSCDIGEAVSKKSWSISPDVGNGDRVRARYCGRPRYIRVTYDPTSSESPAFKDIRRFKLKAPCVEFVDKNKVVKTHETNDSYSLHVVVRVGCSDHEADPVDSDIRLYYTDGHPIIPFAGCDPTFLSEVKEKLEPDNDWRVGDQRYRFVLFYSRMGRVGDPRPETPPSPSRNIMEIIPSSILGHQARALQPGIDLNPEIGTPKTMMMRMTTTVDLKTAAMITTAVVDLVVKIITDVVTTTRIDDVPERAEASEEVTVHHEHRRLHATMSSSFSFHEAVQAIIDRLPPETEKQLGLVMHFQLGKEAHGHRDTINGTALFAVQLRLCHAVWTELYGSDTPTTWPGIDEITEPRDASERVNSQALEDALLMIEKGDWQLAFEIIAVNGQFDSTEPGPVLVMGSRFSIGYPGEITVITDTDIYEHIEQVKNELESKLHISIRLTSTNSSREDPMLIMIGPQPEFVGQAVANYLSSRAFRILTKWSDEVSYHGELIPLMPFVYEATTATMDGSSDTVKRAGETDASQPAQQIDYTPSRRIEIENRSKRRMFPPFDSPRIVSNDGRVSAFWAPASRKLSASPSHDSPKIVNPSSKRVL</sequence>